<dbReference type="PANTHER" id="PTHR34144:SF2">
    <property type="entry name" value="CAPSULAR ASSOCIATED PROTEIN"/>
    <property type="match status" value="1"/>
</dbReference>
<dbReference type="EMBL" id="BTCM01000001">
    <property type="protein sequence ID" value="GMK54452.1"/>
    <property type="molecule type" value="Genomic_DNA"/>
</dbReference>
<keyword evidence="4" id="KW-1185">Reference proteome</keyword>
<sequence>MFASTSRTVLGSLRVARAFSTSAPRAKKAQPLIVELMQDVPGLGRKFDRVAAKRGYVLSHLLPRRLIRLLPWKKAAHRPTVYIRPEHVAAPGVQSLIDGPNAQAEAAKQAVANLGAVPGTLTFKRRTIKANEPALHGSITAADVSTLLADKYQLPLGLVEFSWAELGVKERIKSLGSYAGRISVRGRKEGKDVTWWQPVSKIPSVTNLSGSGRRPLRQPSPGAANVPTMPTLTNRGLGMMLSPAVKRLLVRLLLLIACVWLFRSLTSSSKTEEIQKHGVFERVLTSEKYLDVQTNPFLQSRKGRDERPDLFDEEVSDGILDYWTRFRKPFITGKDTAHYDTQVMKGVVDDLLRFNGWVTGGCQALVRPFDSFNDNYDDLVQADNLYYVAIIVNQADHFVVDQLAVVIGLARRLGTRNIFVSILDQGSTDATQTLCDITEAVLTILGIAFRIRRIPAMPINYYPLEEAEVRNLALEPLHELNEKRNFKFHRVIWLKGFTCPTDVLESLRVSEINKAAMVCGMDWAEHNGFFVFSDRWRTRDIAGDLFRQVRSSSKPEAVPLADKIGSERYAEHLPFQVFCCESGTHVVDPAQSYYRGIRYRASHNAVNVTDKDTLFANPETPCMDSAQMWFCRDLWVDAAKHGGNHPASGGRGHRRGVNKRQVDIVTENLEPLHKREAEAAAKADEKKDAVVEAEAVQEAEAAPAAEAGPQAGGEKKVNKPAAKPADKLIDNKDEDPAERKDRREDGSDKTAGDNVGSNLDAMEEDASNPAPEALKNEEYTYLFPNSAYEAARILVNPRCLTTYGGVSHTKLALDLFGGKHGHSHAAKQNLVIDEWHGAPDSFVCQEMRTTGGRTAQKSQRRVSFLLQYEVDQ</sequence>
<accession>A0AAD3TPK0</accession>
<dbReference type="AlphaFoldDB" id="A0AAD3TPK0"/>
<feature type="domain" description="Ribosomal protein L9" evidence="2">
    <location>
        <begin position="36"/>
        <end position="66"/>
    </location>
</feature>
<dbReference type="Pfam" id="PF01281">
    <property type="entry name" value="Ribosomal_L9_N"/>
    <property type="match status" value="1"/>
</dbReference>
<feature type="compositionally biased region" description="Low complexity" evidence="1">
    <location>
        <begin position="692"/>
        <end position="709"/>
    </location>
</feature>
<reference evidence="3" key="1">
    <citation type="journal article" date="2023" name="BMC Genomics">
        <title>Chromosome-level genome assemblies of Cutaneotrichosporon spp. (Trichosporonales, Basidiomycota) reveal imbalanced evolution between nucleotide sequences and chromosome synteny.</title>
        <authorList>
            <person name="Kobayashi Y."/>
            <person name="Kayamori A."/>
            <person name="Aoki K."/>
            <person name="Shiwa Y."/>
            <person name="Matsutani M."/>
            <person name="Fujita N."/>
            <person name="Sugita T."/>
            <person name="Iwasaki W."/>
            <person name="Tanaka N."/>
            <person name="Takashima M."/>
        </authorList>
    </citation>
    <scope>NUCLEOTIDE SEQUENCE</scope>
    <source>
        <strain evidence="3">HIS016</strain>
    </source>
</reference>
<dbReference type="Pfam" id="PF11735">
    <property type="entry name" value="CAP59_mtransfer"/>
    <property type="match status" value="1"/>
</dbReference>
<evidence type="ECO:0000256" key="1">
    <source>
        <dbReference type="SAM" id="MobiDB-lite"/>
    </source>
</evidence>
<comment type="caution">
    <text evidence="3">The sequence shown here is derived from an EMBL/GenBank/DDBJ whole genome shotgun (WGS) entry which is preliminary data.</text>
</comment>
<feature type="compositionally biased region" description="Basic and acidic residues" evidence="1">
    <location>
        <begin position="670"/>
        <end position="690"/>
    </location>
</feature>
<dbReference type="InterPro" id="IPR020070">
    <property type="entry name" value="Ribosomal_bL9_N"/>
</dbReference>
<proteinExistence type="predicted"/>
<dbReference type="InterPro" id="IPR021047">
    <property type="entry name" value="Mannosyltransferase_CMT1"/>
</dbReference>
<evidence type="ECO:0000313" key="3">
    <source>
        <dbReference type="EMBL" id="GMK54452.1"/>
    </source>
</evidence>
<name>A0AAD3TPK0_9TREE</name>
<feature type="region of interest" description="Disordered" evidence="1">
    <location>
        <begin position="668"/>
        <end position="773"/>
    </location>
</feature>
<feature type="region of interest" description="Disordered" evidence="1">
    <location>
        <begin position="207"/>
        <end position="228"/>
    </location>
</feature>
<evidence type="ECO:0000259" key="2">
    <source>
        <dbReference type="Pfam" id="PF01281"/>
    </source>
</evidence>
<evidence type="ECO:0000313" key="4">
    <source>
        <dbReference type="Proteomes" id="UP001222932"/>
    </source>
</evidence>
<protein>
    <recommendedName>
        <fullName evidence="2">Ribosomal protein L9 domain-containing protein</fullName>
    </recommendedName>
</protein>
<reference evidence="3" key="2">
    <citation type="submission" date="2023-06" db="EMBL/GenBank/DDBJ databases">
        <authorList>
            <person name="Kobayashi Y."/>
            <person name="Kayamori A."/>
            <person name="Aoki K."/>
            <person name="Shiwa Y."/>
            <person name="Fujita N."/>
            <person name="Sugita T."/>
            <person name="Iwasaki W."/>
            <person name="Tanaka N."/>
            <person name="Takashima M."/>
        </authorList>
    </citation>
    <scope>NUCLEOTIDE SEQUENCE</scope>
    <source>
        <strain evidence="3">HIS016</strain>
    </source>
</reference>
<dbReference type="Proteomes" id="UP001222932">
    <property type="component" value="Unassembled WGS sequence"/>
</dbReference>
<feature type="compositionally biased region" description="Basic and acidic residues" evidence="1">
    <location>
        <begin position="737"/>
        <end position="751"/>
    </location>
</feature>
<gene>
    <name evidence="3" type="ORF">CspeluHIS016_0110380</name>
</gene>
<dbReference type="PANTHER" id="PTHR34144">
    <property type="entry name" value="CHROMOSOME 8, WHOLE GENOME SHOTGUN SEQUENCE"/>
    <property type="match status" value="1"/>
</dbReference>
<organism evidence="3 4">
    <name type="scientific">Cutaneotrichosporon spelunceum</name>
    <dbReference type="NCBI Taxonomy" id="1672016"/>
    <lineage>
        <taxon>Eukaryota</taxon>
        <taxon>Fungi</taxon>
        <taxon>Dikarya</taxon>
        <taxon>Basidiomycota</taxon>
        <taxon>Agaricomycotina</taxon>
        <taxon>Tremellomycetes</taxon>
        <taxon>Trichosporonales</taxon>
        <taxon>Trichosporonaceae</taxon>
        <taxon>Cutaneotrichosporon</taxon>
    </lineage>
</organism>